<evidence type="ECO:0000256" key="2">
    <source>
        <dbReference type="SAM" id="Phobius"/>
    </source>
</evidence>
<evidence type="ECO:0000313" key="3">
    <source>
        <dbReference type="EMBL" id="ADW08030.1"/>
    </source>
</evidence>
<evidence type="ECO:0000256" key="1">
    <source>
        <dbReference type="SAM" id="MobiDB-lite"/>
    </source>
</evidence>
<proteinExistence type="predicted"/>
<accession>A0A8D3WSR1</accession>
<dbReference type="KEGG" id="sfa:Sfla_6738"/>
<feature type="compositionally biased region" description="Polar residues" evidence="1">
    <location>
        <begin position="1"/>
        <end position="18"/>
    </location>
</feature>
<keyword evidence="2" id="KW-0472">Membrane</keyword>
<keyword evidence="2" id="KW-1133">Transmembrane helix</keyword>
<organism evidence="3 4">
    <name type="scientific">Streptomyces pratensis (strain ATCC 33331 / IAF-45CD)</name>
    <dbReference type="NCBI Taxonomy" id="591167"/>
    <lineage>
        <taxon>Bacteria</taxon>
        <taxon>Bacillati</taxon>
        <taxon>Actinomycetota</taxon>
        <taxon>Actinomycetes</taxon>
        <taxon>Kitasatosporales</taxon>
        <taxon>Streptomycetaceae</taxon>
        <taxon>Streptomyces</taxon>
    </lineage>
</organism>
<sequence length="86" mass="8221">MTTPTNDDGTTSSHNQVQPAPPVQVASGSGPLLTSHAALILLTAVMVGGAVAVLTYLSASNGAAAALAGLMGAGASTPVLHTLIGS</sequence>
<dbReference type="AlphaFoldDB" id="A0A8D3WSR1"/>
<feature type="region of interest" description="Disordered" evidence="1">
    <location>
        <begin position="1"/>
        <end position="28"/>
    </location>
</feature>
<feature type="transmembrane region" description="Helical" evidence="2">
    <location>
        <begin position="64"/>
        <end position="84"/>
    </location>
</feature>
<gene>
    <name evidence="3" type="ORF">Sfla_6738</name>
</gene>
<keyword evidence="3" id="KW-0614">Plasmid</keyword>
<geneLocation type="plasmid" evidence="3 4">
    <name>pSFLA02</name>
</geneLocation>
<protein>
    <submittedName>
        <fullName evidence="3">Uncharacterized protein</fullName>
    </submittedName>
</protein>
<reference evidence="3 4" key="1">
    <citation type="submission" date="2011-01" db="EMBL/GenBank/DDBJ databases">
        <title>Complete sequence of plasmid2 of Streptomyces flavogriseus ATCC 33331.</title>
        <authorList>
            <consortium name="US DOE Joint Genome Institute"/>
            <person name="Lucas S."/>
            <person name="Copeland A."/>
            <person name="Lapidus A."/>
            <person name="Cheng J.-F."/>
            <person name="Goodwin L."/>
            <person name="Pitluck S."/>
            <person name="Davenport K."/>
            <person name="Detter J.C."/>
            <person name="Han C."/>
            <person name="Tapia R."/>
            <person name="Land M."/>
            <person name="Hauser L."/>
            <person name="Kyrpides N."/>
            <person name="Ivanova N."/>
            <person name="Ovchinnikova G."/>
            <person name="Pagani I."/>
            <person name="Brumm P."/>
            <person name="Mead D."/>
            <person name="Woyke T."/>
        </authorList>
    </citation>
    <scope>NUCLEOTIDE SEQUENCE [LARGE SCALE GENOMIC DNA]</scope>
    <source>
        <strain evidence="4">ATCC 33331 / IAF-45CD</strain>
        <plasmid evidence="3 4">pSFLA02</plasmid>
    </source>
</reference>
<name>A0A8D3WSR1_STRFA</name>
<evidence type="ECO:0000313" key="4">
    <source>
        <dbReference type="Proteomes" id="UP000002066"/>
    </source>
</evidence>
<dbReference type="EMBL" id="CP002477">
    <property type="protein sequence ID" value="ADW08030.1"/>
    <property type="molecule type" value="Genomic_DNA"/>
</dbReference>
<dbReference type="Proteomes" id="UP000002066">
    <property type="component" value="Plasmid pSFLA02"/>
</dbReference>
<keyword evidence="2" id="KW-0812">Transmembrane</keyword>
<feature type="transmembrane region" description="Helical" evidence="2">
    <location>
        <begin position="37"/>
        <end position="57"/>
    </location>
</feature>